<organism evidence="1 2">
    <name type="scientific">Urochloa decumbens</name>
    <dbReference type="NCBI Taxonomy" id="240449"/>
    <lineage>
        <taxon>Eukaryota</taxon>
        <taxon>Viridiplantae</taxon>
        <taxon>Streptophyta</taxon>
        <taxon>Embryophyta</taxon>
        <taxon>Tracheophyta</taxon>
        <taxon>Spermatophyta</taxon>
        <taxon>Magnoliopsida</taxon>
        <taxon>Liliopsida</taxon>
        <taxon>Poales</taxon>
        <taxon>Poaceae</taxon>
        <taxon>PACMAD clade</taxon>
        <taxon>Panicoideae</taxon>
        <taxon>Panicodae</taxon>
        <taxon>Paniceae</taxon>
        <taxon>Melinidinae</taxon>
        <taxon>Urochloa</taxon>
    </lineage>
</organism>
<name>A0ABC8YR63_9POAL</name>
<dbReference type="EMBL" id="OZ075127">
    <property type="protein sequence ID" value="CAL4948140.1"/>
    <property type="molecule type" value="Genomic_DNA"/>
</dbReference>
<keyword evidence="2" id="KW-1185">Reference proteome</keyword>
<dbReference type="PANTHER" id="PTHR33085">
    <property type="entry name" value="OS12G0113100 PROTEIN-RELATED"/>
    <property type="match status" value="1"/>
</dbReference>
<gene>
    <name evidence="1" type="ORF">URODEC1_LOCUS37206</name>
</gene>
<evidence type="ECO:0000313" key="2">
    <source>
        <dbReference type="Proteomes" id="UP001497457"/>
    </source>
</evidence>
<reference evidence="1" key="1">
    <citation type="submission" date="2024-10" db="EMBL/GenBank/DDBJ databases">
        <authorList>
            <person name="Ryan C."/>
        </authorList>
    </citation>
    <scope>NUCLEOTIDE SEQUENCE [LARGE SCALE GENOMIC DNA]</scope>
</reference>
<dbReference type="Proteomes" id="UP001497457">
    <property type="component" value="Chromosome 17b"/>
</dbReference>
<evidence type="ECO:0000313" key="1">
    <source>
        <dbReference type="EMBL" id="CAL4948140.1"/>
    </source>
</evidence>
<accession>A0ABC8YR63</accession>
<dbReference type="AlphaFoldDB" id="A0ABC8YR63"/>
<dbReference type="Pfam" id="PF07893">
    <property type="entry name" value="DUF1668"/>
    <property type="match status" value="1"/>
</dbReference>
<proteinExistence type="predicted"/>
<dbReference type="PANTHER" id="PTHR33085:SF113">
    <property type="entry name" value="OS05G0126000 PROTEIN"/>
    <property type="match status" value="1"/>
</dbReference>
<protein>
    <submittedName>
        <fullName evidence="1">Uncharacterized protein</fullName>
    </submittedName>
</protein>
<dbReference type="InterPro" id="IPR012871">
    <property type="entry name" value="DUF1668_ORYSA"/>
</dbReference>
<sequence>METIIRRCRGFVNIVAENYDKSGLYYSVHRLDVSKHLFFPSTIHAHYNNTTGGGMIEERLQELPTPCIGIQPTLVESSKMKMAFFGLLSPSSSESRILCINEAGHSLLYDADERMNYKMPSLEGFKGPVSVSLSIAQAAGAKEEGIFGTTGCWRFPRVWYWQSLPPPPFVCRPGGGLISAYTMMEGGRTICLSSAADGVGSYFFETVRGEWSRAGDWVLPFTGRAQYVADLNLWLGFSLQYPHDLCATNLHALATNQQPPTTLLPAREWMATKMNLLNLGSGRFVIAKFCKVIRNIGESGMVEDPEDEFLVLTGMEIRPDLQTFQHKSIRYMCTNDRIHQVI</sequence>